<evidence type="ECO:0000256" key="1">
    <source>
        <dbReference type="ARBA" id="ARBA00000085"/>
    </source>
</evidence>
<dbReference type="EMBL" id="MHSQ01000029">
    <property type="protein sequence ID" value="OHA46472.1"/>
    <property type="molecule type" value="Genomic_DNA"/>
</dbReference>
<dbReference type="InterPro" id="IPR036890">
    <property type="entry name" value="HATPase_C_sf"/>
</dbReference>
<dbReference type="PANTHER" id="PTHR43547">
    <property type="entry name" value="TWO-COMPONENT HISTIDINE KINASE"/>
    <property type="match status" value="1"/>
</dbReference>
<comment type="catalytic activity">
    <reaction evidence="1">
        <text>ATP + protein L-histidine = ADP + protein N-phospho-L-histidine.</text>
        <dbReference type="EC" id="2.7.13.3"/>
    </reaction>
</comment>
<dbReference type="Pfam" id="PF00512">
    <property type="entry name" value="HisKA"/>
    <property type="match status" value="1"/>
</dbReference>
<dbReference type="Pfam" id="PF02518">
    <property type="entry name" value="HATPase_c"/>
    <property type="match status" value="1"/>
</dbReference>
<evidence type="ECO:0000256" key="4">
    <source>
        <dbReference type="ARBA" id="ARBA00022679"/>
    </source>
</evidence>
<evidence type="ECO:0000313" key="9">
    <source>
        <dbReference type="Proteomes" id="UP000176965"/>
    </source>
</evidence>
<comment type="caution">
    <text evidence="8">The sequence shown here is derived from an EMBL/GenBank/DDBJ whole genome shotgun (WGS) entry which is preliminary data.</text>
</comment>
<dbReference type="FunFam" id="3.30.565.10:FF:000006">
    <property type="entry name" value="Sensor histidine kinase WalK"/>
    <property type="match status" value="1"/>
</dbReference>
<dbReference type="STRING" id="1802338.A2541_01975"/>
<dbReference type="AlphaFoldDB" id="A0A1G2PFU9"/>
<dbReference type="SMART" id="SM00388">
    <property type="entry name" value="HisKA"/>
    <property type="match status" value="1"/>
</dbReference>
<name>A0A1G2PFU9_9BACT</name>
<dbReference type="SMART" id="SM00387">
    <property type="entry name" value="HATPase_c"/>
    <property type="match status" value="1"/>
</dbReference>
<feature type="transmembrane region" description="Helical" evidence="6">
    <location>
        <begin position="38"/>
        <end position="57"/>
    </location>
</feature>
<keyword evidence="4" id="KW-0808">Transferase</keyword>
<dbReference type="InterPro" id="IPR003661">
    <property type="entry name" value="HisK_dim/P_dom"/>
</dbReference>
<keyword evidence="3" id="KW-0597">Phosphoprotein</keyword>
<dbReference type="InterPro" id="IPR036097">
    <property type="entry name" value="HisK_dim/P_sf"/>
</dbReference>
<protein>
    <recommendedName>
        <fullName evidence="2">histidine kinase</fullName>
        <ecNumber evidence="2">2.7.13.3</ecNumber>
    </recommendedName>
</protein>
<dbReference type="CDD" id="cd00082">
    <property type="entry name" value="HisKA"/>
    <property type="match status" value="1"/>
</dbReference>
<dbReference type="SUPFAM" id="SSF55874">
    <property type="entry name" value="ATPase domain of HSP90 chaperone/DNA topoisomerase II/histidine kinase"/>
    <property type="match status" value="1"/>
</dbReference>
<accession>A0A1G2PFU9</accession>
<dbReference type="InterPro" id="IPR005467">
    <property type="entry name" value="His_kinase_dom"/>
</dbReference>
<keyword evidence="6" id="KW-1133">Transmembrane helix</keyword>
<evidence type="ECO:0000256" key="5">
    <source>
        <dbReference type="ARBA" id="ARBA00022777"/>
    </source>
</evidence>
<organism evidence="8 9">
    <name type="scientific">Candidatus Taylorbacteria bacterium RIFOXYD2_FULL_36_9</name>
    <dbReference type="NCBI Taxonomy" id="1802338"/>
    <lineage>
        <taxon>Bacteria</taxon>
        <taxon>Candidatus Tayloriibacteriota</taxon>
    </lineage>
</organism>
<dbReference type="PRINTS" id="PR00344">
    <property type="entry name" value="BCTRLSENSOR"/>
</dbReference>
<dbReference type="PANTHER" id="PTHR43547:SF2">
    <property type="entry name" value="HYBRID SIGNAL TRANSDUCTION HISTIDINE KINASE C"/>
    <property type="match status" value="1"/>
</dbReference>
<dbReference type="EC" id="2.7.13.3" evidence="2"/>
<evidence type="ECO:0000256" key="6">
    <source>
        <dbReference type="SAM" id="Phobius"/>
    </source>
</evidence>
<gene>
    <name evidence="8" type="ORF">A2541_01975</name>
</gene>
<keyword evidence="6" id="KW-0812">Transmembrane</keyword>
<proteinExistence type="predicted"/>
<evidence type="ECO:0000256" key="3">
    <source>
        <dbReference type="ARBA" id="ARBA00022553"/>
    </source>
</evidence>
<keyword evidence="6" id="KW-0472">Membrane</keyword>
<dbReference type="GO" id="GO:0000155">
    <property type="term" value="F:phosphorelay sensor kinase activity"/>
    <property type="evidence" value="ECO:0007669"/>
    <property type="project" value="InterPro"/>
</dbReference>
<dbReference type="InterPro" id="IPR003594">
    <property type="entry name" value="HATPase_dom"/>
</dbReference>
<reference evidence="8 9" key="1">
    <citation type="journal article" date="2016" name="Nat. Commun.">
        <title>Thousands of microbial genomes shed light on interconnected biogeochemical processes in an aquifer system.</title>
        <authorList>
            <person name="Anantharaman K."/>
            <person name="Brown C.T."/>
            <person name="Hug L.A."/>
            <person name="Sharon I."/>
            <person name="Castelle C.J."/>
            <person name="Probst A.J."/>
            <person name="Thomas B.C."/>
            <person name="Singh A."/>
            <person name="Wilkins M.J."/>
            <person name="Karaoz U."/>
            <person name="Brodie E.L."/>
            <person name="Williams K.H."/>
            <person name="Hubbard S.S."/>
            <person name="Banfield J.F."/>
        </authorList>
    </citation>
    <scope>NUCLEOTIDE SEQUENCE [LARGE SCALE GENOMIC DNA]</scope>
</reference>
<dbReference type="Gene3D" id="3.30.565.10">
    <property type="entry name" value="Histidine kinase-like ATPase, C-terminal domain"/>
    <property type="match status" value="1"/>
</dbReference>
<dbReference type="SUPFAM" id="SSF47384">
    <property type="entry name" value="Homodimeric domain of signal transducing histidine kinase"/>
    <property type="match status" value="1"/>
</dbReference>
<evidence type="ECO:0000259" key="7">
    <source>
        <dbReference type="PROSITE" id="PS50109"/>
    </source>
</evidence>
<dbReference type="PROSITE" id="PS50109">
    <property type="entry name" value="HIS_KIN"/>
    <property type="match status" value="1"/>
</dbReference>
<keyword evidence="5" id="KW-0418">Kinase</keyword>
<dbReference type="Gene3D" id="1.10.287.130">
    <property type="match status" value="1"/>
</dbReference>
<feature type="domain" description="Histidine kinase" evidence="7">
    <location>
        <begin position="72"/>
        <end position="288"/>
    </location>
</feature>
<dbReference type="InterPro" id="IPR004358">
    <property type="entry name" value="Sig_transdc_His_kin-like_C"/>
</dbReference>
<sequence>MKKTSTFLFTLFLVLALGFLVGINFLKDSPYLSALNDSAIQAISGLIIILIVLAFIYREVENNKVQNQFIAIVTHKFRTPLTGIRWSIDMLQKDLTLLEKKDLLMEMQKANERLMEIVDLLIGFAKFDKKLEYAFSAVSLRELTDISLNKYSVMIRNKDIKLSLSSDRELPLVIIDKAKIQFVIDMLIDNALKYTPKGGSVAVSFEINNKSVILKVKDTGIGIGFFDGQKIFHHFFRAKNAKLMDTDGLGLGLYTARKIVNHHKGKIWAESEGLNKGSTFSIRLPIKR</sequence>
<evidence type="ECO:0000313" key="8">
    <source>
        <dbReference type="EMBL" id="OHA46472.1"/>
    </source>
</evidence>
<evidence type="ECO:0000256" key="2">
    <source>
        <dbReference type="ARBA" id="ARBA00012438"/>
    </source>
</evidence>
<dbReference type="Proteomes" id="UP000176965">
    <property type="component" value="Unassembled WGS sequence"/>
</dbReference>